<name>Q69K25_ORYSJ</name>
<organism evidence="2 3">
    <name type="scientific">Oryza sativa subsp. japonica</name>
    <name type="common">Rice</name>
    <dbReference type="NCBI Taxonomy" id="39947"/>
    <lineage>
        <taxon>Eukaryota</taxon>
        <taxon>Viridiplantae</taxon>
        <taxon>Streptophyta</taxon>
        <taxon>Embryophyta</taxon>
        <taxon>Tracheophyta</taxon>
        <taxon>Spermatophyta</taxon>
        <taxon>Magnoliopsida</taxon>
        <taxon>Liliopsida</taxon>
        <taxon>Poales</taxon>
        <taxon>Poaceae</taxon>
        <taxon>BOP clade</taxon>
        <taxon>Oryzoideae</taxon>
        <taxon>Oryzeae</taxon>
        <taxon>Oryzinae</taxon>
        <taxon>Oryza</taxon>
        <taxon>Oryza sativa</taxon>
    </lineage>
</organism>
<reference evidence="3" key="1">
    <citation type="journal article" date="2005" name="Nature">
        <title>The map-based sequence of the rice genome.</title>
        <authorList>
            <consortium name="International rice genome sequencing project (IRGSP)"/>
            <person name="Matsumoto T."/>
            <person name="Wu J."/>
            <person name="Kanamori H."/>
            <person name="Katayose Y."/>
            <person name="Fujisawa M."/>
            <person name="Namiki N."/>
            <person name="Mizuno H."/>
            <person name="Yamamoto K."/>
            <person name="Antonio B.A."/>
            <person name="Baba T."/>
            <person name="Sakata K."/>
            <person name="Nagamura Y."/>
            <person name="Aoki H."/>
            <person name="Arikawa K."/>
            <person name="Arita K."/>
            <person name="Bito T."/>
            <person name="Chiden Y."/>
            <person name="Fujitsuka N."/>
            <person name="Fukunaka R."/>
            <person name="Hamada M."/>
            <person name="Harada C."/>
            <person name="Hayashi A."/>
            <person name="Hijishita S."/>
            <person name="Honda M."/>
            <person name="Hosokawa S."/>
            <person name="Ichikawa Y."/>
            <person name="Idonuma A."/>
            <person name="Iijima M."/>
            <person name="Ikeda M."/>
            <person name="Ikeno M."/>
            <person name="Ito K."/>
            <person name="Ito S."/>
            <person name="Ito T."/>
            <person name="Ito Y."/>
            <person name="Ito Y."/>
            <person name="Iwabuchi A."/>
            <person name="Kamiya K."/>
            <person name="Karasawa W."/>
            <person name="Kurita K."/>
            <person name="Katagiri S."/>
            <person name="Kikuta A."/>
            <person name="Kobayashi H."/>
            <person name="Kobayashi N."/>
            <person name="Machita K."/>
            <person name="Maehara T."/>
            <person name="Masukawa M."/>
            <person name="Mizubayashi T."/>
            <person name="Mukai Y."/>
            <person name="Nagasaki H."/>
            <person name="Nagata Y."/>
            <person name="Naito S."/>
            <person name="Nakashima M."/>
            <person name="Nakama Y."/>
            <person name="Nakamichi Y."/>
            <person name="Nakamura M."/>
            <person name="Meguro A."/>
            <person name="Negishi M."/>
            <person name="Ohta I."/>
            <person name="Ohta T."/>
            <person name="Okamoto M."/>
            <person name="Ono N."/>
            <person name="Saji S."/>
            <person name="Sakaguchi M."/>
            <person name="Sakai K."/>
            <person name="Shibata M."/>
            <person name="Shimokawa T."/>
            <person name="Song J."/>
            <person name="Takazaki Y."/>
            <person name="Terasawa K."/>
            <person name="Tsugane M."/>
            <person name="Tsuji K."/>
            <person name="Ueda S."/>
            <person name="Waki K."/>
            <person name="Yamagata H."/>
            <person name="Yamamoto M."/>
            <person name="Yamamoto S."/>
            <person name="Yamane H."/>
            <person name="Yoshiki S."/>
            <person name="Yoshihara R."/>
            <person name="Yukawa K."/>
            <person name="Zhong H."/>
            <person name="Yano M."/>
            <person name="Yuan Q."/>
            <person name="Ouyang S."/>
            <person name="Liu J."/>
            <person name="Jones K.M."/>
            <person name="Gansberger K."/>
            <person name="Moffat K."/>
            <person name="Hill J."/>
            <person name="Bera J."/>
            <person name="Fadrosh D."/>
            <person name="Jin S."/>
            <person name="Johri S."/>
            <person name="Kim M."/>
            <person name="Overton L."/>
            <person name="Reardon M."/>
            <person name="Tsitrin T."/>
            <person name="Vuong H."/>
            <person name="Weaver B."/>
            <person name="Ciecko A."/>
            <person name="Tallon L."/>
            <person name="Jackson J."/>
            <person name="Pai G."/>
            <person name="Aken S.V."/>
            <person name="Utterback T."/>
            <person name="Reidmuller S."/>
            <person name="Feldblyum T."/>
            <person name="Hsiao J."/>
            <person name="Zismann V."/>
            <person name="Iobst S."/>
            <person name="de Vazeille A.R."/>
            <person name="Buell C.R."/>
            <person name="Ying K."/>
            <person name="Li Y."/>
            <person name="Lu T."/>
            <person name="Huang Y."/>
            <person name="Zhao Q."/>
            <person name="Feng Q."/>
            <person name="Zhang L."/>
            <person name="Zhu J."/>
            <person name="Weng Q."/>
            <person name="Mu J."/>
            <person name="Lu Y."/>
            <person name="Fan D."/>
            <person name="Liu Y."/>
            <person name="Guan J."/>
            <person name="Zhang Y."/>
            <person name="Yu S."/>
            <person name="Liu X."/>
            <person name="Zhang Y."/>
            <person name="Hong G."/>
            <person name="Han B."/>
            <person name="Choisne N."/>
            <person name="Demange N."/>
            <person name="Orjeda G."/>
            <person name="Samain S."/>
            <person name="Cattolico L."/>
            <person name="Pelletier E."/>
            <person name="Couloux A."/>
            <person name="Segurens B."/>
            <person name="Wincker P."/>
            <person name="D'Hont A."/>
            <person name="Scarpelli C."/>
            <person name="Weissenbach J."/>
            <person name="Salanoubat M."/>
            <person name="Quetier F."/>
            <person name="Yu Y."/>
            <person name="Kim H.R."/>
            <person name="Rambo T."/>
            <person name="Currie J."/>
            <person name="Collura K."/>
            <person name="Luo M."/>
            <person name="Yang T."/>
            <person name="Ammiraju J.S.S."/>
            <person name="Engler F."/>
            <person name="Soderlund C."/>
            <person name="Wing R.A."/>
            <person name="Palmer L.E."/>
            <person name="de la Bastide M."/>
            <person name="Spiegel L."/>
            <person name="Nascimento L."/>
            <person name="Zutavern T."/>
            <person name="O'Shaughnessy A."/>
            <person name="Dike S."/>
            <person name="Dedhia N."/>
            <person name="Preston R."/>
            <person name="Balija V."/>
            <person name="McCombie W.R."/>
            <person name="Chow T."/>
            <person name="Chen H."/>
            <person name="Chung M."/>
            <person name="Chen C."/>
            <person name="Shaw J."/>
            <person name="Wu H."/>
            <person name="Hsiao K."/>
            <person name="Chao Y."/>
            <person name="Chu M."/>
            <person name="Cheng C."/>
            <person name="Hour A."/>
            <person name="Lee P."/>
            <person name="Lin S."/>
            <person name="Lin Y."/>
            <person name="Liou J."/>
            <person name="Liu S."/>
            <person name="Hsing Y."/>
            <person name="Raghuvanshi S."/>
            <person name="Mohanty A."/>
            <person name="Bharti A.K."/>
            <person name="Gaur A."/>
            <person name="Gupta V."/>
            <person name="Kumar D."/>
            <person name="Ravi V."/>
            <person name="Vij S."/>
            <person name="Kapur A."/>
            <person name="Khurana P."/>
            <person name="Khurana P."/>
            <person name="Khurana J.P."/>
            <person name="Tyagi A.K."/>
            <person name="Gaikwad K."/>
            <person name="Singh A."/>
            <person name="Dalal V."/>
            <person name="Srivastava S."/>
            <person name="Dixit A."/>
            <person name="Pal A.K."/>
            <person name="Ghazi I.A."/>
            <person name="Yadav M."/>
            <person name="Pandit A."/>
            <person name="Bhargava A."/>
            <person name="Sureshbabu K."/>
            <person name="Batra K."/>
            <person name="Sharma T.R."/>
            <person name="Mohapatra T."/>
            <person name="Singh N.K."/>
            <person name="Messing J."/>
            <person name="Nelson A.B."/>
            <person name="Fuks G."/>
            <person name="Kavchok S."/>
            <person name="Keizer G."/>
            <person name="Linton E."/>
            <person name="Llaca V."/>
            <person name="Song R."/>
            <person name="Tanyolac B."/>
            <person name="Young S."/>
            <person name="Ho-Il K."/>
            <person name="Hahn J.H."/>
            <person name="Sangsakoo G."/>
            <person name="Vanavichit A."/>
            <person name="de Mattos Luiz.A.T."/>
            <person name="Zimmer P.D."/>
            <person name="Malone G."/>
            <person name="Dellagostin O."/>
            <person name="de Oliveira A.C."/>
            <person name="Bevan M."/>
            <person name="Bancroft I."/>
            <person name="Minx P."/>
            <person name="Cordum H."/>
            <person name="Wilson R."/>
            <person name="Cheng Z."/>
            <person name="Jin W."/>
            <person name="Jiang J."/>
            <person name="Leong S.A."/>
            <person name="Iwama H."/>
            <person name="Gojobori T."/>
            <person name="Itoh T."/>
            <person name="Niimura Y."/>
            <person name="Fujii Y."/>
            <person name="Habara T."/>
            <person name="Sakai H."/>
            <person name="Sato Y."/>
            <person name="Wilson G."/>
            <person name="Kumar K."/>
            <person name="McCouch S."/>
            <person name="Juretic N."/>
            <person name="Hoen D."/>
            <person name="Wright S."/>
            <person name="Bruskiewich R."/>
            <person name="Bureau T."/>
            <person name="Miyao A."/>
            <person name="Hirochika H."/>
            <person name="Nishikawa T."/>
            <person name="Kadowaki K."/>
            <person name="Sugiura M."/>
            <person name="Burr B."/>
            <person name="Sasaki T."/>
        </authorList>
    </citation>
    <scope>NUCLEOTIDE SEQUENCE [LARGE SCALE GENOMIC DNA]</scope>
    <source>
        <strain evidence="3">cv. Nipponbare</strain>
    </source>
</reference>
<dbReference type="EMBL" id="AP006058">
    <property type="protein sequence ID" value="BAD36676.1"/>
    <property type="molecule type" value="Genomic_DNA"/>
</dbReference>
<protein>
    <submittedName>
        <fullName evidence="2">Uncharacterized protein</fullName>
    </submittedName>
</protein>
<reference evidence="3" key="2">
    <citation type="journal article" date="2008" name="Nucleic Acids Res.">
        <title>The rice annotation project database (RAP-DB): 2008 update.</title>
        <authorList>
            <consortium name="The rice annotation project (RAP)"/>
        </authorList>
    </citation>
    <scope>GENOME REANNOTATION</scope>
    <source>
        <strain evidence="3">cv. Nipponbare</strain>
    </source>
</reference>
<dbReference type="Proteomes" id="UP000000763">
    <property type="component" value="Chromosome 9"/>
</dbReference>
<sequence length="63" mass="6966">MSSTLLHTKKGAPLTYRHRAVGAHSDAMVMVDSSNGSAPGRWKDEKDEETGWLAEIKRGRRGK</sequence>
<evidence type="ECO:0000313" key="3">
    <source>
        <dbReference type="Proteomes" id="UP000000763"/>
    </source>
</evidence>
<feature type="region of interest" description="Disordered" evidence="1">
    <location>
        <begin position="30"/>
        <end position="49"/>
    </location>
</feature>
<gene>
    <name evidence="2" type="primary">OSJNBa0066B16.28</name>
</gene>
<dbReference type="AlphaFoldDB" id="Q69K25"/>
<evidence type="ECO:0000313" key="2">
    <source>
        <dbReference type="EMBL" id="BAD36676.1"/>
    </source>
</evidence>
<proteinExistence type="predicted"/>
<accession>Q69K25</accession>
<evidence type="ECO:0000256" key="1">
    <source>
        <dbReference type="SAM" id="MobiDB-lite"/>
    </source>
</evidence>